<gene>
    <name evidence="2" type="ORF">PAC_19919</name>
</gene>
<name>A0A1L7XYB8_9HELO</name>
<dbReference type="Pfam" id="PF06985">
    <property type="entry name" value="HET"/>
    <property type="match status" value="1"/>
</dbReference>
<dbReference type="Proteomes" id="UP000184330">
    <property type="component" value="Unassembled WGS sequence"/>
</dbReference>
<evidence type="ECO:0000259" key="1">
    <source>
        <dbReference type="Pfam" id="PF06985"/>
    </source>
</evidence>
<dbReference type="STRING" id="576137.A0A1L7XYB8"/>
<sequence>MSSNRCRLFVEDSGSSENIGWACDEPTGRSPCDERDLSPANFDIDDTGVPHGFDPNNLVDPFPEAGAENLPGFCCASCNALSYPDFDQDLSPIEPAPLDTFQGHVAPITLPAREKHLANDLPPRNNNPAFLTEWEDLGGYTGYSVREANRLFWAGYSSPHVTAYYCRPHRCDPLRESLRLKDIEPNCTEANCILWQGHSPPHLKRFPCSIGSCSLESGHSLPHNFRLGVSLRLLAYVWGEVAKTADQRTETLNLIVLGAMGVSNERERIDNRQKQQNQVAPRLIPGQTRRVFDCNITSNADSPSPGSAYSTLDFSSQQIRLFELHSWTESSDIEGTFHCIELSALPEYTALSYAWGEQRNCRKIKKSTINKPKLFWIDAICINQSDINERNHQVGLMKRIYATAADVYIWLGREGDNSGLAMDFVAKKGAQNLRAKGPGYHPLWTKKVGRALGELCDRPYWRRMWIIQEIIHAEQITTRNGQRIITL</sequence>
<dbReference type="InterPro" id="IPR052895">
    <property type="entry name" value="HetReg/Transcr_Mod"/>
</dbReference>
<evidence type="ECO:0000313" key="3">
    <source>
        <dbReference type="Proteomes" id="UP000184330"/>
    </source>
</evidence>
<evidence type="ECO:0000313" key="2">
    <source>
        <dbReference type="EMBL" id="CZR70018.1"/>
    </source>
</evidence>
<keyword evidence="3" id="KW-1185">Reference proteome</keyword>
<reference evidence="2 3" key="1">
    <citation type="submission" date="2016-03" db="EMBL/GenBank/DDBJ databases">
        <authorList>
            <person name="Ploux O."/>
        </authorList>
    </citation>
    <scope>NUCLEOTIDE SEQUENCE [LARGE SCALE GENOMIC DNA]</scope>
    <source>
        <strain evidence="2 3">UAMH 11012</strain>
    </source>
</reference>
<dbReference type="PANTHER" id="PTHR24148:SF73">
    <property type="entry name" value="HET DOMAIN PROTEIN (AFU_ORTHOLOGUE AFUA_8G01020)"/>
    <property type="match status" value="1"/>
</dbReference>
<dbReference type="PANTHER" id="PTHR24148">
    <property type="entry name" value="ANKYRIN REPEAT DOMAIN-CONTAINING PROTEIN 39 HOMOLOG-RELATED"/>
    <property type="match status" value="1"/>
</dbReference>
<protein>
    <recommendedName>
        <fullName evidence="1">Heterokaryon incompatibility domain-containing protein</fullName>
    </recommendedName>
</protein>
<feature type="domain" description="Heterokaryon incompatibility" evidence="1">
    <location>
        <begin position="370"/>
        <end position="469"/>
    </location>
</feature>
<accession>A0A1L7XYB8</accession>
<dbReference type="InterPro" id="IPR010730">
    <property type="entry name" value="HET"/>
</dbReference>
<proteinExistence type="predicted"/>
<organism evidence="2 3">
    <name type="scientific">Phialocephala subalpina</name>
    <dbReference type="NCBI Taxonomy" id="576137"/>
    <lineage>
        <taxon>Eukaryota</taxon>
        <taxon>Fungi</taxon>
        <taxon>Dikarya</taxon>
        <taxon>Ascomycota</taxon>
        <taxon>Pezizomycotina</taxon>
        <taxon>Leotiomycetes</taxon>
        <taxon>Helotiales</taxon>
        <taxon>Mollisiaceae</taxon>
        <taxon>Phialocephala</taxon>
        <taxon>Phialocephala fortinii species complex</taxon>
    </lineage>
</organism>
<dbReference type="OrthoDB" id="3598674at2759"/>
<dbReference type="AlphaFoldDB" id="A0A1L7XYB8"/>
<dbReference type="EMBL" id="FJOG01000089">
    <property type="protein sequence ID" value="CZR70018.1"/>
    <property type="molecule type" value="Genomic_DNA"/>
</dbReference>